<dbReference type="GO" id="GO:0006260">
    <property type="term" value="P:DNA replication"/>
    <property type="evidence" value="ECO:0007669"/>
    <property type="project" value="InterPro"/>
</dbReference>
<dbReference type="HAMAP" id="MF_00984">
    <property type="entry name" value="SSB"/>
    <property type="match status" value="1"/>
</dbReference>
<dbReference type="PANTHER" id="PTHR10302">
    <property type="entry name" value="SINGLE-STRANDED DNA-BINDING PROTEIN"/>
    <property type="match status" value="1"/>
</dbReference>
<dbReference type="NCBIfam" id="TIGR00621">
    <property type="entry name" value="ssb"/>
    <property type="match status" value="1"/>
</dbReference>
<comment type="caution">
    <text evidence="2">Lacks conserved residue(s) required for the propagation of feature annotation.</text>
</comment>
<dbReference type="PROSITE" id="PS50935">
    <property type="entry name" value="SSB"/>
    <property type="match status" value="1"/>
</dbReference>
<gene>
    <name evidence="5" type="primary">ssb</name>
    <name evidence="5" type="ORF">G3M70_17200</name>
</gene>
<dbReference type="InterPro" id="IPR012340">
    <property type="entry name" value="NA-bd_OB-fold"/>
</dbReference>
<proteinExistence type="inferred from homology"/>
<dbReference type="GO" id="GO:0003697">
    <property type="term" value="F:single-stranded DNA binding"/>
    <property type="evidence" value="ECO:0007669"/>
    <property type="project" value="UniProtKB-UniRule"/>
</dbReference>
<evidence type="ECO:0000256" key="3">
    <source>
        <dbReference type="RuleBase" id="RU000524"/>
    </source>
</evidence>
<evidence type="ECO:0000313" key="6">
    <source>
        <dbReference type="Proteomes" id="UP000594688"/>
    </source>
</evidence>
<dbReference type="AlphaFoldDB" id="A0A7T0BZ54"/>
<keyword evidence="1 2" id="KW-0238">DNA-binding</keyword>
<dbReference type="InterPro" id="IPR011344">
    <property type="entry name" value="ssDNA-bd"/>
</dbReference>
<name>A0A7T0BZ54_9BACT</name>
<evidence type="ECO:0000313" key="5">
    <source>
        <dbReference type="EMBL" id="QPJ63516.1"/>
    </source>
</evidence>
<sequence>MASYNKVLLMGNLTRDPELRFTASGAAVASFGLAVNRKYKSGDEWKEDVCFVDITVWGRTAENCTEYLNKGSGVFIEGRLNFQSWEAQDGQKRNKLEVVANVVQFLGKSGSGKPSMDMDGGGGGMGEGAPPKDDIPF</sequence>
<dbReference type="KEGG" id="nli:G3M70_17200"/>
<accession>A0A7T0BZ54</accession>
<feature type="region of interest" description="Disordered" evidence="4">
    <location>
        <begin position="109"/>
        <end position="137"/>
    </location>
</feature>
<dbReference type="GO" id="GO:0009295">
    <property type="term" value="C:nucleoid"/>
    <property type="evidence" value="ECO:0007669"/>
    <property type="project" value="TreeGrafter"/>
</dbReference>
<dbReference type="SUPFAM" id="SSF50249">
    <property type="entry name" value="Nucleic acid-binding proteins"/>
    <property type="match status" value="1"/>
</dbReference>
<organism evidence="5 6">
    <name type="scientific">Candidatus Nitronauta litoralis</name>
    <dbReference type="NCBI Taxonomy" id="2705533"/>
    <lineage>
        <taxon>Bacteria</taxon>
        <taxon>Pseudomonadati</taxon>
        <taxon>Nitrospinota/Tectimicrobiota group</taxon>
        <taxon>Nitrospinota</taxon>
        <taxon>Nitrospinia</taxon>
        <taxon>Nitrospinales</taxon>
        <taxon>Nitrospinaceae</taxon>
        <taxon>Candidatus Nitronauta</taxon>
    </lineage>
</organism>
<dbReference type="PANTHER" id="PTHR10302:SF27">
    <property type="entry name" value="SINGLE-STRANDED DNA-BINDING PROTEIN"/>
    <property type="match status" value="1"/>
</dbReference>
<comment type="subunit">
    <text evidence="2">Homotetramer.</text>
</comment>
<protein>
    <recommendedName>
        <fullName evidence="2 3">Single-stranded DNA-binding protein</fullName>
        <shortName evidence="2">SSB</shortName>
    </recommendedName>
</protein>
<dbReference type="CDD" id="cd04496">
    <property type="entry name" value="SSB_OBF"/>
    <property type="match status" value="1"/>
</dbReference>
<dbReference type="Gene3D" id="2.40.50.140">
    <property type="entry name" value="Nucleic acid-binding proteins"/>
    <property type="match status" value="1"/>
</dbReference>
<evidence type="ECO:0000256" key="2">
    <source>
        <dbReference type="HAMAP-Rule" id="MF_00984"/>
    </source>
</evidence>
<dbReference type="Pfam" id="PF00436">
    <property type="entry name" value="SSB"/>
    <property type="match status" value="1"/>
</dbReference>
<dbReference type="InterPro" id="IPR000424">
    <property type="entry name" value="Primosome_PriB/ssb"/>
</dbReference>
<reference evidence="5 6" key="1">
    <citation type="submission" date="2020-02" db="EMBL/GenBank/DDBJ databases">
        <title>Genomic and physiological characterization of two novel Nitrospinaceae genera.</title>
        <authorList>
            <person name="Mueller A.J."/>
            <person name="Jung M.-Y."/>
            <person name="Strachan C.R."/>
            <person name="Herbold C.W."/>
            <person name="Kirkegaard R.H."/>
            <person name="Daims H."/>
        </authorList>
    </citation>
    <scope>NUCLEOTIDE SEQUENCE [LARGE SCALE GENOMIC DNA]</scope>
    <source>
        <strain evidence="5">EB</strain>
    </source>
</reference>
<dbReference type="EMBL" id="CP048685">
    <property type="protein sequence ID" value="QPJ63516.1"/>
    <property type="molecule type" value="Genomic_DNA"/>
</dbReference>
<evidence type="ECO:0000256" key="4">
    <source>
        <dbReference type="SAM" id="MobiDB-lite"/>
    </source>
</evidence>
<evidence type="ECO:0000256" key="1">
    <source>
        <dbReference type="ARBA" id="ARBA00023125"/>
    </source>
</evidence>
<dbReference type="Proteomes" id="UP000594688">
    <property type="component" value="Chromosome"/>
</dbReference>